<feature type="binding site" evidence="2">
    <location>
        <position position="102"/>
    </location>
    <ligand>
        <name>Zn(2+)</name>
        <dbReference type="ChEBI" id="CHEBI:29105"/>
    </ligand>
</feature>
<evidence type="ECO:0000313" key="5">
    <source>
        <dbReference type="Proteomes" id="UP000235659"/>
    </source>
</evidence>
<evidence type="ECO:0000256" key="2">
    <source>
        <dbReference type="PIRSR" id="PIRSR601765-1"/>
    </source>
</evidence>
<keyword evidence="5" id="KW-1185">Reference proteome</keyword>
<dbReference type="Gene3D" id="3.40.1050.10">
    <property type="entry name" value="Carbonic anhydrase"/>
    <property type="match status" value="1"/>
</dbReference>
<dbReference type="NCBIfam" id="NF011765">
    <property type="entry name" value="PRK15219.1"/>
    <property type="match status" value="1"/>
</dbReference>
<dbReference type="GO" id="GO:0008270">
    <property type="term" value="F:zinc ion binding"/>
    <property type="evidence" value="ECO:0007669"/>
    <property type="project" value="InterPro"/>
</dbReference>
<sequence>MCDTCEPPRRGNGSGRRNFLKLTGAAAVLGPAGGAFYAKPAHADALTKAQRDSMTPEQIIEVMKRGNARFRRGERKARNYLNEQKASASGQYPAAVLLSCIDSRAPAEVIMDLGIGDIFNCRVAGNVENSDILGSMEFACKLVGAKVVLVMGHTSCGAIKGAIANVDLGNLTGLLDKIKPAVQATAYNGDRSESNYTFVDAVARKNVALTLANIRKSSPVLAELETSGAIKIAGAMYDLKTGEVEFFG</sequence>
<dbReference type="NCBIfam" id="TIGR01409">
    <property type="entry name" value="TAT_signal_seq"/>
    <property type="match status" value="1"/>
</dbReference>
<dbReference type="GO" id="GO:0004089">
    <property type="term" value="F:carbonate dehydratase activity"/>
    <property type="evidence" value="ECO:0007669"/>
    <property type="project" value="InterPro"/>
</dbReference>
<reference evidence="4 5" key="1">
    <citation type="submission" date="2018-01" db="EMBL/GenBank/DDBJ databases">
        <title>Whole genome analyses suggest that Burkholderia sensu lato contains two further novel genera in the rhizoxinica-symbiotica group Mycetohabitans gen. nov., and Trinickia gen. nov.: implications for the evolution of diazotrophy and nodulation in the Burkholderiaceae.</title>
        <authorList>
            <person name="Estrada-de los Santos P."/>
            <person name="Palmer M."/>
            <person name="Chavez-Ramirez B."/>
            <person name="Beukes C."/>
            <person name="Steenkamp E.T."/>
            <person name="Hirsch A.M."/>
            <person name="Manyaka P."/>
            <person name="Maluk M."/>
            <person name="Lafos M."/>
            <person name="Crook M."/>
            <person name="Gross E."/>
            <person name="Simon M.F."/>
            <person name="Bueno dos Reis Junior F."/>
            <person name="Poole P.S."/>
            <person name="Venter S.N."/>
            <person name="James E.K."/>
        </authorList>
    </citation>
    <scope>NUCLEOTIDE SEQUENCE [LARGE SCALE GENOMIC DNA]</scope>
    <source>
        <strain evidence="4 5">WSM 3937</strain>
    </source>
</reference>
<dbReference type="InterPro" id="IPR019546">
    <property type="entry name" value="TAT_signal_bac_arc"/>
</dbReference>
<evidence type="ECO:0000313" key="3">
    <source>
        <dbReference type="EMBL" id="CAB3726033.1"/>
    </source>
</evidence>
<proteinExistence type="inferred from homology"/>
<dbReference type="PANTHER" id="PTHR11002">
    <property type="entry name" value="CARBONIC ANHYDRASE"/>
    <property type="match status" value="1"/>
</dbReference>
<gene>
    <name evidence="4" type="ORF">C0Z16_34410</name>
    <name evidence="3" type="ORF">LMG27174_05373</name>
</gene>
<evidence type="ECO:0000256" key="1">
    <source>
        <dbReference type="ARBA" id="ARBA00006217"/>
    </source>
</evidence>
<feature type="binding site" evidence="2">
    <location>
        <position position="100"/>
    </location>
    <ligand>
        <name>Zn(2+)</name>
        <dbReference type="ChEBI" id="CHEBI:29105"/>
    </ligand>
</feature>
<accession>A0A2N7VU49</accession>
<dbReference type="OrthoDB" id="9797527at2"/>
<evidence type="ECO:0000313" key="6">
    <source>
        <dbReference type="Proteomes" id="UP000494205"/>
    </source>
</evidence>
<evidence type="ECO:0000313" key="4">
    <source>
        <dbReference type="EMBL" id="PMS20677.1"/>
    </source>
</evidence>
<comment type="similarity">
    <text evidence="1">Belongs to the beta-class carbonic anhydrase family.</text>
</comment>
<dbReference type="Proteomes" id="UP000235659">
    <property type="component" value="Unassembled WGS sequence"/>
</dbReference>
<dbReference type="RefSeq" id="WP_102636453.1">
    <property type="nucleotide sequence ID" value="NZ_CADIJZ010000023.1"/>
</dbReference>
<organism evidence="3 6">
    <name type="scientific">Paraburkholderia rhynchosiae</name>
    <dbReference type="NCBI Taxonomy" id="487049"/>
    <lineage>
        <taxon>Bacteria</taxon>
        <taxon>Pseudomonadati</taxon>
        <taxon>Pseudomonadota</taxon>
        <taxon>Betaproteobacteria</taxon>
        <taxon>Burkholderiales</taxon>
        <taxon>Burkholderiaceae</taxon>
        <taxon>Paraburkholderia</taxon>
    </lineage>
</organism>
<dbReference type="PANTHER" id="PTHR11002:SF79">
    <property type="entry name" value="CARBONIC ANHYDRASE 2"/>
    <property type="match status" value="1"/>
</dbReference>
<feature type="binding site" evidence="2">
    <location>
        <position position="153"/>
    </location>
    <ligand>
        <name>Zn(2+)</name>
        <dbReference type="ChEBI" id="CHEBI:29105"/>
    </ligand>
</feature>
<name>A0A2N7VU49_9BURK</name>
<dbReference type="EMBL" id="CADIJZ010000023">
    <property type="protein sequence ID" value="CAB3726033.1"/>
    <property type="molecule type" value="Genomic_DNA"/>
</dbReference>
<dbReference type="SMART" id="SM00947">
    <property type="entry name" value="Pro_CA"/>
    <property type="match status" value="1"/>
</dbReference>
<keyword evidence="2" id="KW-0479">Metal-binding</keyword>
<dbReference type="EMBL" id="PNXY01000052">
    <property type="protein sequence ID" value="PMS20677.1"/>
    <property type="molecule type" value="Genomic_DNA"/>
</dbReference>
<dbReference type="InterPro" id="IPR001765">
    <property type="entry name" value="Carbonic_anhydrase"/>
</dbReference>
<dbReference type="CDD" id="cd03378">
    <property type="entry name" value="beta_CA_cladeC"/>
    <property type="match status" value="1"/>
</dbReference>
<dbReference type="PROSITE" id="PS51318">
    <property type="entry name" value="TAT"/>
    <property type="match status" value="1"/>
</dbReference>
<keyword evidence="2" id="KW-0862">Zinc</keyword>
<comment type="cofactor">
    <cofactor evidence="2">
        <name>Zn(2+)</name>
        <dbReference type="ChEBI" id="CHEBI:29105"/>
    </cofactor>
    <text evidence="2">Binds 1 zinc ion per subunit.</text>
</comment>
<reference evidence="3 6" key="2">
    <citation type="submission" date="2020-04" db="EMBL/GenBank/DDBJ databases">
        <authorList>
            <person name="De Canck E."/>
        </authorList>
    </citation>
    <scope>NUCLEOTIDE SEQUENCE [LARGE SCALE GENOMIC DNA]</scope>
    <source>
        <strain evidence="3 6">LMG 27174</strain>
    </source>
</reference>
<dbReference type="SUPFAM" id="SSF53056">
    <property type="entry name" value="beta-carbonic anhydrase, cab"/>
    <property type="match status" value="1"/>
</dbReference>
<dbReference type="InterPro" id="IPR036874">
    <property type="entry name" value="Carbonic_anhydrase_sf"/>
</dbReference>
<dbReference type="InterPro" id="IPR006311">
    <property type="entry name" value="TAT_signal"/>
</dbReference>
<dbReference type="AlphaFoldDB" id="A0A2N7VU49"/>
<feature type="binding site" evidence="2">
    <location>
        <position position="156"/>
    </location>
    <ligand>
        <name>Zn(2+)</name>
        <dbReference type="ChEBI" id="CHEBI:29105"/>
    </ligand>
</feature>
<protein>
    <submittedName>
        <fullName evidence="4">Carbonic anhydrase</fullName>
    </submittedName>
</protein>
<dbReference type="Pfam" id="PF00484">
    <property type="entry name" value="Pro_CA"/>
    <property type="match status" value="1"/>
</dbReference>
<dbReference type="Proteomes" id="UP000494205">
    <property type="component" value="Unassembled WGS sequence"/>
</dbReference>